<proteinExistence type="predicted"/>
<dbReference type="SUPFAM" id="SSF56112">
    <property type="entry name" value="Protein kinase-like (PK-like)"/>
    <property type="match status" value="1"/>
</dbReference>
<evidence type="ECO:0000256" key="2">
    <source>
        <dbReference type="SAM" id="Phobius"/>
    </source>
</evidence>
<dbReference type="InterPro" id="IPR000719">
    <property type="entry name" value="Prot_kinase_dom"/>
</dbReference>
<gene>
    <name evidence="4" type="ORF">GH754_18200</name>
</gene>
<reference evidence="4 5" key="1">
    <citation type="submission" date="2019-11" db="EMBL/GenBank/DDBJ databases">
        <authorList>
            <person name="Li J."/>
        </authorList>
    </citation>
    <scope>NUCLEOTIDE SEQUENCE [LARGE SCALE GENOMIC DNA]</scope>
    <source>
        <strain evidence="4 5">J4</strain>
    </source>
</reference>
<accession>A0A6G1XBD5</accession>
<keyword evidence="2" id="KW-0812">Transmembrane</keyword>
<evidence type="ECO:0000256" key="1">
    <source>
        <dbReference type="SAM" id="MobiDB-lite"/>
    </source>
</evidence>
<keyword evidence="2" id="KW-1133">Transmembrane helix</keyword>
<comment type="caution">
    <text evidence="4">The sequence shown here is derived from an EMBL/GenBank/DDBJ whole genome shotgun (WGS) entry which is preliminary data.</text>
</comment>
<keyword evidence="5" id="KW-1185">Reference proteome</keyword>
<organism evidence="4 5">
    <name type="scientific">Salinibacillus xinjiangensis</name>
    <dbReference type="NCBI Taxonomy" id="1229268"/>
    <lineage>
        <taxon>Bacteria</taxon>
        <taxon>Bacillati</taxon>
        <taxon>Bacillota</taxon>
        <taxon>Bacilli</taxon>
        <taxon>Bacillales</taxon>
        <taxon>Bacillaceae</taxon>
        <taxon>Salinibacillus</taxon>
    </lineage>
</organism>
<dbReference type="EMBL" id="WJNH01000017">
    <property type="protein sequence ID" value="MRG88190.1"/>
    <property type="molecule type" value="Genomic_DNA"/>
</dbReference>
<keyword evidence="2" id="KW-0472">Membrane</keyword>
<dbReference type="InterPro" id="IPR011009">
    <property type="entry name" value="Kinase-like_dom_sf"/>
</dbReference>
<feature type="domain" description="Protein kinase" evidence="3">
    <location>
        <begin position="27"/>
        <end position="290"/>
    </location>
</feature>
<evidence type="ECO:0000259" key="3">
    <source>
        <dbReference type="PROSITE" id="PS50011"/>
    </source>
</evidence>
<dbReference type="Proteomes" id="UP000480185">
    <property type="component" value="Unassembled WGS sequence"/>
</dbReference>
<feature type="transmembrane region" description="Helical" evidence="2">
    <location>
        <begin position="305"/>
        <end position="322"/>
    </location>
</feature>
<dbReference type="OrthoDB" id="583109at2"/>
<dbReference type="PANTHER" id="PTHR44167">
    <property type="entry name" value="OVARIAN-SPECIFIC SERINE/THREONINE-PROTEIN KINASE LOK-RELATED"/>
    <property type="match status" value="1"/>
</dbReference>
<dbReference type="Gene3D" id="3.30.200.20">
    <property type="entry name" value="Phosphorylase Kinase, domain 1"/>
    <property type="match status" value="1"/>
</dbReference>
<evidence type="ECO:0000313" key="4">
    <source>
        <dbReference type="EMBL" id="MRG88190.1"/>
    </source>
</evidence>
<dbReference type="Gene3D" id="1.10.510.10">
    <property type="entry name" value="Transferase(Phosphotransferase) domain 1"/>
    <property type="match status" value="1"/>
</dbReference>
<evidence type="ECO:0000313" key="5">
    <source>
        <dbReference type="Proteomes" id="UP000480185"/>
    </source>
</evidence>
<dbReference type="GO" id="GO:0004674">
    <property type="term" value="F:protein serine/threonine kinase activity"/>
    <property type="evidence" value="ECO:0007669"/>
    <property type="project" value="TreeGrafter"/>
</dbReference>
<protein>
    <submittedName>
        <fullName evidence="4">Protein kinase</fullName>
    </submittedName>
</protein>
<feature type="compositionally biased region" description="Polar residues" evidence="1">
    <location>
        <begin position="269"/>
        <end position="291"/>
    </location>
</feature>
<dbReference type="RefSeq" id="WP_153730063.1">
    <property type="nucleotide sequence ID" value="NZ_WJNH01000017.1"/>
</dbReference>
<dbReference type="PROSITE" id="PS50011">
    <property type="entry name" value="PROTEIN_KINASE_DOM"/>
    <property type="match status" value="1"/>
</dbReference>
<dbReference type="SMART" id="SM00220">
    <property type="entry name" value="S_TKc"/>
    <property type="match status" value="1"/>
</dbReference>
<name>A0A6G1XBD5_9BACI</name>
<keyword evidence="4" id="KW-0418">Kinase</keyword>
<sequence length="325" mass="37401">MRPSTKKLVTNLSPGTKIKGKWHQQTYQIVKLLGSGTIGSVYLALHNQSYVALKISDQPSAITTEVNVLKAFKKVQGSRLGPSLLDVDDWIITKDQSYSFYVMEYLRGYELNTFIKRKGYEWLGILIVQLLSDLRELHDQGWVFGDLKPENVIVTDAPPRLRLIDVGGTTKQGRAVKEYTEFYDRGYWGLGTRKADPAYDLFAVAMVMIQVFYPNRFDKGPNPYRTLTYKIKQSPILRRYAGCLEKALLGKYTSSSEMSQDLSKIILKRQQSSSQNTKTRSQPRRNNSTVKRQQRKQKHYQWEESLGIAMVTALFTIFYFVIHML</sequence>
<keyword evidence="4" id="KW-0808">Transferase</keyword>
<feature type="region of interest" description="Disordered" evidence="1">
    <location>
        <begin position="268"/>
        <end position="296"/>
    </location>
</feature>
<dbReference type="GO" id="GO:0005524">
    <property type="term" value="F:ATP binding"/>
    <property type="evidence" value="ECO:0007669"/>
    <property type="project" value="InterPro"/>
</dbReference>
<dbReference type="AlphaFoldDB" id="A0A6G1XBD5"/>
<dbReference type="Pfam" id="PF00069">
    <property type="entry name" value="Pkinase"/>
    <property type="match status" value="1"/>
</dbReference>
<dbReference type="PANTHER" id="PTHR44167:SF24">
    <property type="entry name" value="SERINE_THREONINE-PROTEIN KINASE CHK2"/>
    <property type="match status" value="1"/>
</dbReference>